<gene>
    <name evidence="1" type="ordered locus">Ilyop_1764</name>
</gene>
<dbReference type="InterPro" id="IPR011322">
    <property type="entry name" value="N-reg_PII-like_a/b"/>
</dbReference>
<reference evidence="1 2" key="1">
    <citation type="journal article" date="2010" name="Stand. Genomic Sci.">
        <title>Complete genome sequence of Ilyobacter polytropus type strain (CuHbu1).</title>
        <authorList>
            <person name="Sikorski J."/>
            <person name="Chertkov O."/>
            <person name="Lapidus A."/>
            <person name="Nolan M."/>
            <person name="Lucas S."/>
            <person name="Del Rio T.G."/>
            <person name="Tice H."/>
            <person name="Cheng J.F."/>
            <person name="Tapia R."/>
            <person name="Han C."/>
            <person name="Goodwin L."/>
            <person name="Pitluck S."/>
            <person name="Liolios K."/>
            <person name="Ivanova N."/>
            <person name="Mavromatis K."/>
            <person name="Mikhailova N."/>
            <person name="Pati A."/>
            <person name="Chen A."/>
            <person name="Palaniappan K."/>
            <person name="Land M."/>
            <person name="Hauser L."/>
            <person name="Chang Y.J."/>
            <person name="Jeffries C.D."/>
            <person name="Brambilla E."/>
            <person name="Yasawong M."/>
            <person name="Rohde M."/>
            <person name="Pukall R."/>
            <person name="Spring S."/>
            <person name="Goker M."/>
            <person name="Woyke T."/>
            <person name="Bristow J."/>
            <person name="Eisen J.A."/>
            <person name="Markowitz V."/>
            <person name="Hugenholtz P."/>
            <person name="Kyrpides N.C."/>
            <person name="Klenk H.P."/>
        </authorList>
    </citation>
    <scope>NUCLEOTIDE SEQUENCE [LARGE SCALE GENOMIC DNA]</scope>
    <source>
        <strain evidence="2">ATCC 51220 / DSM 2926 / LMG 16218 / CuHBu1</strain>
    </source>
</reference>
<dbReference type="Gene3D" id="3.30.70.120">
    <property type="match status" value="1"/>
</dbReference>
<proteinExistence type="predicted"/>
<dbReference type="InterPro" id="IPR015867">
    <property type="entry name" value="N-reg_PII/ATP_PRibTrfase_C"/>
</dbReference>
<accession>E3H8Y1</accession>
<dbReference type="RefSeq" id="WP_013388198.1">
    <property type="nucleotide sequence ID" value="NC_014632.1"/>
</dbReference>
<dbReference type="OrthoDB" id="92661at2"/>
<dbReference type="Proteomes" id="UP000006875">
    <property type="component" value="Chromosome"/>
</dbReference>
<evidence type="ECO:0008006" key="3">
    <source>
        <dbReference type="Google" id="ProtNLM"/>
    </source>
</evidence>
<dbReference type="EMBL" id="CP002281">
    <property type="protein sequence ID" value="ADO83535.1"/>
    <property type="molecule type" value="Genomic_DNA"/>
</dbReference>
<dbReference type="NCBIfam" id="NF045581">
    <property type="entry name" value="PG0541_fam"/>
    <property type="match status" value="1"/>
</dbReference>
<dbReference type="SUPFAM" id="SSF54913">
    <property type="entry name" value="GlnB-like"/>
    <property type="match status" value="1"/>
</dbReference>
<protein>
    <recommendedName>
        <fullName evidence="3">Nitrogen regulatory protein P-II</fullName>
    </recommendedName>
</protein>
<evidence type="ECO:0000313" key="1">
    <source>
        <dbReference type="EMBL" id="ADO83535.1"/>
    </source>
</evidence>
<organism evidence="1 2">
    <name type="scientific">Ilyobacter polytropus (strain ATCC 51220 / DSM 2926 / LMG 16218 / CuHBu1)</name>
    <dbReference type="NCBI Taxonomy" id="572544"/>
    <lineage>
        <taxon>Bacteria</taxon>
        <taxon>Fusobacteriati</taxon>
        <taxon>Fusobacteriota</taxon>
        <taxon>Fusobacteriia</taxon>
        <taxon>Fusobacteriales</taxon>
        <taxon>Fusobacteriaceae</taxon>
        <taxon>Ilyobacter</taxon>
    </lineage>
</organism>
<name>E3H8Y1_ILYPC</name>
<dbReference type="AlphaFoldDB" id="E3H8Y1"/>
<dbReference type="STRING" id="572544.Ilyop_1764"/>
<evidence type="ECO:0000313" key="2">
    <source>
        <dbReference type="Proteomes" id="UP000006875"/>
    </source>
</evidence>
<dbReference type="KEGG" id="ipo:Ilyop_1764"/>
<dbReference type="eggNOG" id="ENOG5033IS6">
    <property type="taxonomic scope" value="Bacteria"/>
</dbReference>
<sequence>MEEYKLLRIICDSSLEDELVGILAGEGIEEYTIFPSLKGSWEKTKKHLDNHVWPGTDSIIFTVLEKNRCEKIIEKFKMKKESMDYYITFKILVTSVDLYLK</sequence>
<keyword evidence="2" id="KW-1185">Reference proteome</keyword>
<dbReference type="HOGENOM" id="CLU_2330346_0_0_0"/>